<dbReference type="Proteomes" id="UP000176037">
    <property type="component" value="Unassembled WGS sequence"/>
</dbReference>
<dbReference type="OrthoDB" id="8595007at2"/>
<accession>A0A1E8FHS4</accession>
<evidence type="ECO:0000259" key="2">
    <source>
        <dbReference type="Pfam" id="PF01841"/>
    </source>
</evidence>
<dbReference type="InterPro" id="IPR024618">
    <property type="entry name" value="DUF3857"/>
</dbReference>
<dbReference type="Pfam" id="PF12969">
    <property type="entry name" value="DUF3857"/>
    <property type="match status" value="1"/>
</dbReference>
<keyword evidence="5" id="KW-1185">Reference proteome</keyword>
<reference evidence="4 5" key="1">
    <citation type="submission" date="2016-09" db="EMBL/GenBank/DDBJ databases">
        <title>Alteromonas lipolytica, a new species isolated from sea water.</title>
        <authorList>
            <person name="Wu Y.-H."/>
            <person name="Cheng H."/>
            <person name="Xu X.-W."/>
        </authorList>
    </citation>
    <scope>NUCLEOTIDE SEQUENCE [LARGE SCALE GENOMIC DNA]</scope>
    <source>
        <strain evidence="4 5">JW12</strain>
    </source>
</reference>
<dbReference type="SUPFAM" id="SSF54001">
    <property type="entry name" value="Cysteine proteinases"/>
    <property type="match status" value="1"/>
</dbReference>
<evidence type="ECO:0000259" key="3">
    <source>
        <dbReference type="Pfam" id="PF12969"/>
    </source>
</evidence>
<feature type="chain" id="PRO_5009214244" description="DUF3857 domain-containing protein" evidence="1">
    <location>
        <begin position="23"/>
        <end position="732"/>
    </location>
</feature>
<feature type="signal peptide" evidence="1">
    <location>
        <begin position="1"/>
        <end position="22"/>
    </location>
</feature>
<organism evidence="4 5">
    <name type="scientific">Alteromonas lipolytica</name>
    <dbReference type="NCBI Taxonomy" id="1856405"/>
    <lineage>
        <taxon>Bacteria</taxon>
        <taxon>Pseudomonadati</taxon>
        <taxon>Pseudomonadota</taxon>
        <taxon>Gammaproteobacteria</taxon>
        <taxon>Alteromonadales</taxon>
        <taxon>Alteromonadaceae</taxon>
        <taxon>Alteromonas/Salinimonas group</taxon>
        <taxon>Alteromonas</taxon>
    </lineage>
</organism>
<dbReference type="InterPro" id="IPR002931">
    <property type="entry name" value="Transglutaminase-like"/>
</dbReference>
<evidence type="ECO:0000256" key="1">
    <source>
        <dbReference type="SAM" id="SignalP"/>
    </source>
</evidence>
<sequence length="732" mass="81569">MAVKIRLLIALFCCYCANVLAAAPSIGPDVQTLLALKSKATPFADKGAVLLSRLNEIEVTGQRLEKARYYRAIYLTNEEAVSDYSKLVTTFNAYYHDSTIDFARVITANGEVFDMQQDAISETAANSDDYLDDMKRIEFAVPQLKVGNIIEYQFSEVQTKPIIDGEWFSVLGFRYVKFLPQKNWLRIDPMLTSKVTLTVPTDMPLTLKNRNNTLQPEITQQGKTTEYRWEMNNLDAITMQSGMPPVDNMVPAIYVSTMDNWQAIDRWYSHLFDPALAGIGEADSHVKALADSLFAGLTQEQDKVRAVFEYIQKNVRYIGAHVNRGGYQPHTASEVLQNAYGDCKDQTTLIVALLRLGGIEAYPALVNTYNGTQLFDELATLNFNHMITYVASDAGGYWLDTSGTTGAFPGLSAVLADQQTFVVDGKGGELITIPAIQPEDNVATVAIDYRLEGQSLNSTVTMSFAGQVETNLRNYYQFSPEKRGVADQLLSPFVHDNRVTTFSATDPADIATPFVLTGEFKDLLTITDDIQRFHYSLQNAQLLKVFTGFSAMEPPAERYQSLYIQIPITVKIISTYPSPWDDAKLSYQGQAKNFQNRFFEIIHSAETSDNKVVSSATFVLNAQTISVEQYADLYKDITAFQKDSESLYIFERTASDTETPEVLSLEEQIAQARTLLDNGKFAEALAYTEALAEANEENGEVQFLLGIAQGFNGNDALSESAFKRAEALGYQY</sequence>
<dbReference type="RefSeq" id="WP_070175241.1">
    <property type="nucleotide sequence ID" value="NZ_BMJR01000006.1"/>
</dbReference>
<dbReference type="InterPro" id="IPR011990">
    <property type="entry name" value="TPR-like_helical_dom_sf"/>
</dbReference>
<dbReference type="EMBL" id="MJIC01000009">
    <property type="protein sequence ID" value="OFI35497.1"/>
    <property type="molecule type" value="Genomic_DNA"/>
</dbReference>
<evidence type="ECO:0000313" key="5">
    <source>
        <dbReference type="Proteomes" id="UP000176037"/>
    </source>
</evidence>
<protein>
    <recommendedName>
        <fullName evidence="6">DUF3857 domain-containing protein</fullName>
    </recommendedName>
</protein>
<dbReference type="Gene3D" id="2.60.40.3140">
    <property type="match status" value="1"/>
</dbReference>
<name>A0A1E8FHS4_9ALTE</name>
<dbReference type="Gene3D" id="3.10.620.30">
    <property type="match status" value="1"/>
</dbReference>
<dbReference type="AlphaFoldDB" id="A0A1E8FHS4"/>
<dbReference type="Gene3D" id="1.25.40.10">
    <property type="entry name" value="Tetratricopeptide repeat domain"/>
    <property type="match status" value="1"/>
</dbReference>
<dbReference type="InterPro" id="IPR038765">
    <property type="entry name" value="Papain-like_cys_pep_sf"/>
</dbReference>
<evidence type="ECO:0000313" key="4">
    <source>
        <dbReference type="EMBL" id="OFI35497.1"/>
    </source>
</evidence>
<evidence type="ECO:0008006" key="6">
    <source>
        <dbReference type="Google" id="ProtNLM"/>
    </source>
</evidence>
<feature type="domain" description="DUF3857" evidence="3">
    <location>
        <begin position="68"/>
        <end position="237"/>
    </location>
</feature>
<comment type="caution">
    <text evidence="4">The sequence shown here is derived from an EMBL/GenBank/DDBJ whole genome shotgun (WGS) entry which is preliminary data.</text>
</comment>
<proteinExistence type="predicted"/>
<gene>
    <name evidence="4" type="ORF">BFC17_12075</name>
</gene>
<keyword evidence="1" id="KW-0732">Signal</keyword>
<dbReference type="Pfam" id="PF01841">
    <property type="entry name" value="Transglut_core"/>
    <property type="match status" value="1"/>
</dbReference>
<feature type="domain" description="Transglutaminase-like" evidence="2">
    <location>
        <begin position="287"/>
        <end position="379"/>
    </location>
</feature>
<dbReference type="STRING" id="1856405.BFC17_12075"/>